<comment type="caution">
    <text evidence="1">The sequence shown here is derived from an EMBL/GenBank/DDBJ whole genome shotgun (WGS) entry which is preliminary data.</text>
</comment>
<feature type="non-terminal residue" evidence="1">
    <location>
        <position position="73"/>
    </location>
</feature>
<name>T0Z7L8_9ZZZZ</name>
<dbReference type="SUPFAM" id="SSF53383">
    <property type="entry name" value="PLP-dependent transferases"/>
    <property type="match status" value="1"/>
</dbReference>
<protein>
    <submittedName>
        <fullName evidence="1">Aminotransferase, class III</fullName>
        <ecNumber evidence="1">5.4.3.8</ecNumber>
    </submittedName>
</protein>
<keyword evidence="1" id="KW-0808">Transferase</keyword>
<reference evidence="1" key="2">
    <citation type="journal article" date="2014" name="ISME J.">
        <title>Microbial stratification in low pH oxic and suboxic macroscopic growths along an acid mine drainage.</title>
        <authorList>
            <person name="Mendez-Garcia C."/>
            <person name="Mesa V."/>
            <person name="Sprenger R.R."/>
            <person name="Richter M."/>
            <person name="Diez M.S."/>
            <person name="Solano J."/>
            <person name="Bargiela R."/>
            <person name="Golyshina O.V."/>
            <person name="Manteca A."/>
            <person name="Ramos J.L."/>
            <person name="Gallego J.R."/>
            <person name="Llorente I."/>
            <person name="Martins Dos Santos V.A."/>
            <person name="Jensen O.N."/>
            <person name="Pelaez A.I."/>
            <person name="Sanchez J."/>
            <person name="Ferrer M."/>
        </authorList>
    </citation>
    <scope>NUCLEOTIDE SEQUENCE</scope>
</reference>
<dbReference type="GO" id="GO:0008483">
    <property type="term" value="F:transaminase activity"/>
    <property type="evidence" value="ECO:0007669"/>
    <property type="project" value="UniProtKB-KW"/>
</dbReference>
<gene>
    <name evidence="1" type="ORF">B1B_14717</name>
</gene>
<dbReference type="GO" id="GO:0042286">
    <property type="term" value="F:glutamate-1-semialdehyde 2,1-aminomutase activity"/>
    <property type="evidence" value="ECO:0007669"/>
    <property type="project" value="UniProtKB-EC"/>
</dbReference>
<dbReference type="InterPro" id="IPR015424">
    <property type="entry name" value="PyrdxlP-dep_Trfase"/>
</dbReference>
<evidence type="ECO:0000313" key="1">
    <source>
        <dbReference type="EMBL" id="EQD41003.1"/>
    </source>
</evidence>
<accession>T0Z7L8</accession>
<dbReference type="AlphaFoldDB" id="T0Z7L8"/>
<dbReference type="Gene3D" id="3.90.1150.10">
    <property type="entry name" value="Aspartate Aminotransferase, domain 1"/>
    <property type="match status" value="1"/>
</dbReference>
<sequence length="73" mass="8442">MLADEARYCSFGDTVHYTEPPKIFARCEGSYMYDRAGLPYLDLQMWYSACKFGYANPRLNAVLKHQIDTLPQV</sequence>
<reference evidence="1" key="1">
    <citation type="submission" date="2013-08" db="EMBL/GenBank/DDBJ databases">
        <authorList>
            <person name="Mendez C."/>
            <person name="Richter M."/>
            <person name="Ferrer M."/>
            <person name="Sanchez J."/>
        </authorList>
    </citation>
    <scope>NUCLEOTIDE SEQUENCE</scope>
</reference>
<keyword evidence="1" id="KW-0032">Aminotransferase</keyword>
<keyword evidence="1" id="KW-0413">Isomerase</keyword>
<dbReference type="InterPro" id="IPR015422">
    <property type="entry name" value="PyrdxlP-dep_Trfase_small"/>
</dbReference>
<proteinExistence type="predicted"/>
<dbReference type="EC" id="5.4.3.8" evidence="1"/>
<dbReference type="EMBL" id="AUZY01009770">
    <property type="protein sequence ID" value="EQD41003.1"/>
    <property type="molecule type" value="Genomic_DNA"/>
</dbReference>
<organism evidence="1">
    <name type="scientific">mine drainage metagenome</name>
    <dbReference type="NCBI Taxonomy" id="410659"/>
    <lineage>
        <taxon>unclassified sequences</taxon>
        <taxon>metagenomes</taxon>
        <taxon>ecological metagenomes</taxon>
    </lineage>
</organism>